<comment type="subunit">
    <text evidence="4">Component of the proteasome complex.</text>
</comment>
<comment type="similarity">
    <text evidence="4">Belongs to the peptidase T1B family.</text>
</comment>
<dbReference type="AlphaFoldDB" id="A0A8J8SVR5"/>
<gene>
    <name evidence="5" type="ORF">FGO68_gene4144</name>
</gene>
<dbReference type="InterPro" id="IPR023333">
    <property type="entry name" value="Proteasome_suB-type"/>
</dbReference>
<sequence length="195" mass="21994">MDSVFGICGKDWVIVAADTAVNRSIFTLKSDEDKIMNLNTNKVLASSGEQTDRYQFCNYVQKNLQLQAFRTGVELSVEASAQYMRNELAEALRRGPYQVNSLIGGFEHTTGEAKLYWMDYLGTLQQVQKGAHGYAAYFVNSVLDNDFRKDMTLEEGIKAMKKCIVELRTRFIIKQPAFVAKIVTKEGIQVINLDA</sequence>
<dbReference type="InterPro" id="IPR001353">
    <property type="entry name" value="Proteasome_sua/b"/>
</dbReference>
<dbReference type="PROSITE" id="PS51476">
    <property type="entry name" value="PROTEASOME_BETA_2"/>
    <property type="match status" value="1"/>
</dbReference>
<dbReference type="GO" id="GO:0005839">
    <property type="term" value="C:proteasome core complex"/>
    <property type="evidence" value="ECO:0007669"/>
    <property type="project" value="InterPro"/>
</dbReference>
<dbReference type="InterPro" id="IPR029055">
    <property type="entry name" value="Ntn_hydrolases_N"/>
</dbReference>
<dbReference type="InterPro" id="IPR050115">
    <property type="entry name" value="Proteasome_alpha"/>
</dbReference>
<evidence type="ECO:0000256" key="4">
    <source>
        <dbReference type="RuleBase" id="RU004203"/>
    </source>
</evidence>
<dbReference type="InterPro" id="IPR035206">
    <property type="entry name" value="Proteasome_beta2"/>
</dbReference>
<reference evidence="5" key="1">
    <citation type="submission" date="2019-06" db="EMBL/GenBank/DDBJ databases">
        <authorList>
            <person name="Zheng W."/>
        </authorList>
    </citation>
    <scope>NUCLEOTIDE SEQUENCE</scope>
    <source>
        <strain evidence="5">QDHG01</strain>
    </source>
</reference>
<evidence type="ECO:0000313" key="5">
    <source>
        <dbReference type="EMBL" id="TNV72183.1"/>
    </source>
</evidence>
<dbReference type="GO" id="GO:0010498">
    <property type="term" value="P:proteasomal protein catabolic process"/>
    <property type="evidence" value="ECO:0007669"/>
    <property type="project" value="InterPro"/>
</dbReference>
<dbReference type="OrthoDB" id="268428at2759"/>
<dbReference type="Pfam" id="PF00227">
    <property type="entry name" value="Proteasome"/>
    <property type="match status" value="1"/>
</dbReference>
<dbReference type="FunFam" id="3.60.20.10:FF:000008">
    <property type="entry name" value="Proteasome subunit beta type-4"/>
    <property type="match status" value="1"/>
</dbReference>
<dbReference type="GO" id="GO:0005737">
    <property type="term" value="C:cytoplasm"/>
    <property type="evidence" value="ECO:0007669"/>
    <property type="project" value="UniProtKB-SubCell"/>
</dbReference>
<accession>A0A8J8SVR5</accession>
<evidence type="ECO:0000256" key="3">
    <source>
        <dbReference type="ARBA" id="ARBA00023242"/>
    </source>
</evidence>
<protein>
    <recommendedName>
        <fullName evidence="4">Proteasome subunit beta</fullName>
    </recommendedName>
</protein>
<dbReference type="PANTHER" id="PTHR11599">
    <property type="entry name" value="PROTEASOME SUBUNIT ALPHA/BETA"/>
    <property type="match status" value="1"/>
</dbReference>
<dbReference type="GO" id="GO:0005634">
    <property type="term" value="C:nucleus"/>
    <property type="evidence" value="ECO:0007669"/>
    <property type="project" value="UniProtKB-SubCell"/>
</dbReference>
<keyword evidence="3 4" id="KW-0539">Nucleus</keyword>
<keyword evidence="2 4" id="KW-0647">Proteasome</keyword>
<dbReference type="Gene3D" id="3.60.20.10">
    <property type="entry name" value="Glutamine Phosphoribosylpyrophosphate, subunit 1, domain 1"/>
    <property type="match status" value="1"/>
</dbReference>
<evidence type="ECO:0000313" key="6">
    <source>
        <dbReference type="Proteomes" id="UP000785679"/>
    </source>
</evidence>
<dbReference type="Proteomes" id="UP000785679">
    <property type="component" value="Unassembled WGS sequence"/>
</dbReference>
<evidence type="ECO:0000256" key="2">
    <source>
        <dbReference type="ARBA" id="ARBA00022942"/>
    </source>
</evidence>
<keyword evidence="1 4" id="KW-0963">Cytoplasm</keyword>
<dbReference type="SUPFAM" id="SSF56235">
    <property type="entry name" value="N-terminal nucleophile aminohydrolases (Ntn hydrolases)"/>
    <property type="match status" value="1"/>
</dbReference>
<proteinExistence type="inferred from homology"/>
<dbReference type="CDD" id="cd03758">
    <property type="entry name" value="proteasome_beta_type_2"/>
    <property type="match status" value="1"/>
</dbReference>
<dbReference type="EMBL" id="RRYP01023731">
    <property type="protein sequence ID" value="TNV72183.1"/>
    <property type="molecule type" value="Genomic_DNA"/>
</dbReference>
<comment type="function">
    <text evidence="4">Component of the proteasome, a multicatalytic proteinase complex which is characterized by its ability to cleave peptides with Arg, Phe, Tyr, Leu, and Glu adjacent to the leaving group at neutral or slightly basic pH. The proteasome has an ATP-dependent proteolytic activity.</text>
</comment>
<name>A0A8J8SVR5_HALGN</name>
<comment type="subcellular location">
    <subcellularLocation>
        <location evidence="4">Cytoplasm</location>
    </subcellularLocation>
    <subcellularLocation>
        <location evidence="4">Nucleus</location>
    </subcellularLocation>
</comment>
<keyword evidence="6" id="KW-1185">Reference proteome</keyword>
<organism evidence="5 6">
    <name type="scientific">Halteria grandinella</name>
    <dbReference type="NCBI Taxonomy" id="5974"/>
    <lineage>
        <taxon>Eukaryota</taxon>
        <taxon>Sar</taxon>
        <taxon>Alveolata</taxon>
        <taxon>Ciliophora</taxon>
        <taxon>Intramacronucleata</taxon>
        <taxon>Spirotrichea</taxon>
        <taxon>Stichotrichia</taxon>
        <taxon>Sporadotrichida</taxon>
        <taxon>Halteriidae</taxon>
        <taxon>Halteria</taxon>
    </lineage>
</organism>
<evidence type="ECO:0000256" key="1">
    <source>
        <dbReference type="ARBA" id="ARBA00022490"/>
    </source>
</evidence>
<comment type="caution">
    <text evidence="5">The sequence shown here is derived from an EMBL/GenBank/DDBJ whole genome shotgun (WGS) entry which is preliminary data.</text>
</comment>